<dbReference type="InterPro" id="IPR036812">
    <property type="entry name" value="NAD(P)_OxRdtase_dom_sf"/>
</dbReference>
<dbReference type="Gene3D" id="3.20.20.100">
    <property type="entry name" value="NADP-dependent oxidoreductase domain"/>
    <property type="match status" value="1"/>
</dbReference>
<protein>
    <submittedName>
        <fullName evidence="3">Protein tas</fullName>
    </submittedName>
</protein>
<dbReference type="CDD" id="cd19094">
    <property type="entry name" value="AKR_Tas-like"/>
    <property type="match status" value="1"/>
</dbReference>
<dbReference type="GO" id="GO:0016491">
    <property type="term" value="F:oxidoreductase activity"/>
    <property type="evidence" value="ECO:0007669"/>
    <property type="project" value="UniProtKB-KW"/>
</dbReference>
<name>A0A0D6EUN1_9PROT</name>
<dbReference type="AlphaFoldDB" id="A0A0D6EUN1"/>
<sequence>MSYYIEKQDYRRLGQSDLLISPITLGTMTFGEQNTESEAFLQLDWAISHGINFIDTAEMYPVPPKANTFTVTETILGHWLKKQKREQIVLATKAAGPRRSLNWIRNGPKALDEKNLREALEGSLKRLQTDYIDLYQLHWPERNVPMFGQYKFDPSAEIEESKLKEWVSIHEQLEALEKLVQEGKIKYIGISNEQSWGVMEFIRIAREKKLPLIVSVQNCYNLINRGMEFGMTEILYREKIGFLAYSPLAFGHLTGKYLKDIDSKGRVTLFKGFAQRYDKPNVFPAVKAYEILASKHGMTLTDMALAFVYHHWFVTSTIIGATSIDQLRENIEAYKIKLSKELLDEIEIIHLTHMNPAP</sequence>
<dbReference type="RefSeq" id="WP_046487079.1">
    <property type="nucleotide sequence ID" value="NZ_CP040978.1"/>
</dbReference>
<dbReference type="PANTHER" id="PTHR43364">
    <property type="entry name" value="NADH-SPECIFIC METHYLGLYOXAL REDUCTASE-RELATED"/>
    <property type="match status" value="1"/>
</dbReference>
<evidence type="ECO:0000256" key="1">
    <source>
        <dbReference type="ARBA" id="ARBA00023002"/>
    </source>
</evidence>
<dbReference type="STRING" id="1581557.BN1208_0265"/>
<dbReference type="OrthoDB" id="5488419at2"/>
<evidence type="ECO:0000313" key="3">
    <source>
        <dbReference type="EMBL" id="CEZ19159.1"/>
    </source>
</evidence>
<gene>
    <name evidence="3" type="primary">tas</name>
    <name evidence="3" type="ORF">BN1208_0265</name>
</gene>
<dbReference type="HOGENOM" id="CLU_023205_2_0_4"/>
<dbReference type="EMBL" id="LN827929">
    <property type="protein sequence ID" value="CEZ19159.1"/>
    <property type="molecule type" value="Genomic_DNA"/>
</dbReference>
<keyword evidence="1" id="KW-0560">Oxidoreductase</keyword>
<keyword evidence="4" id="KW-1185">Reference proteome</keyword>
<feature type="domain" description="NADP-dependent oxidoreductase" evidence="2">
    <location>
        <begin position="22"/>
        <end position="348"/>
    </location>
</feature>
<dbReference type="InterPro" id="IPR023210">
    <property type="entry name" value="NADP_OxRdtase_dom"/>
</dbReference>
<organism evidence="3 4">
    <name type="scientific">Candidatus Methylopumilus planktonicus</name>
    <dbReference type="NCBI Taxonomy" id="1581557"/>
    <lineage>
        <taxon>Bacteria</taxon>
        <taxon>Pseudomonadati</taxon>
        <taxon>Pseudomonadota</taxon>
        <taxon>Betaproteobacteria</taxon>
        <taxon>Nitrosomonadales</taxon>
        <taxon>Methylophilaceae</taxon>
        <taxon>Candidatus Methylopumilus</taxon>
    </lineage>
</organism>
<dbReference type="Pfam" id="PF00248">
    <property type="entry name" value="Aldo_ket_red"/>
    <property type="match status" value="1"/>
</dbReference>
<reference evidence="4" key="1">
    <citation type="submission" date="2014-12" db="EMBL/GenBank/DDBJ databases">
        <authorList>
            <person name="Salcher M.M."/>
        </authorList>
    </citation>
    <scope>NUCLEOTIDE SEQUENCE [LARGE SCALE GENOMIC DNA]</scope>
    <source>
        <strain evidence="4">MMS-10A-171</strain>
    </source>
</reference>
<accession>A0A0D6EUN1</accession>
<proteinExistence type="predicted"/>
<dbReference type="PANTHER" id="PTHR43364:SF4">
    <property type="entry name" value="NAD(P)-LINKED OXIDOREDUCTASE SUPERFAMILY PROTEIN"/>
    <property type="match status" value="1"/>
</dbReference>
<dbReference type="Proteomes" id="UP000064007">
    <property type="component" value="Chromosome 1"/>
</dbReference>
<dbReference type="SUPFAM" id="SSF51430">
    <property type="entry name" value="NAD(P)-linked oxidoreductase"/>
    <property type="match status" value="1"/>
</dbReference>
<evidence type="ECO:0000259" key="2">
    <source>
        <dbReference type="Pfam" id="PF00248"/>
    </source>
</evidence>
<evidence type="ECO:0000313" key="4">
    <source>
        <dbReference type="Proteomes" id="UP000064007"/>
    </source>
</evidence>
<dbReference type="InterPro" id="IPR050523">
    <property type="entry name" value="AKR_Detox_Biosynth"/>
</dbReference>
<dbReference type="KEGG" id="mbat:BN1208_0265"/>
<dbReference type="GeneID" id="99989610"/>